<dbReference type="Gene3D" id="3.40.50.10490">
    <property type="entry name" value="Glucose-6-phosphate isomerase like protein, domain 1"/>
    <property type="match status" value="1"/>
</dbReference>
<feature type="site" description="Catalytically relevant" evidence="6">
    <location>
        <position position="59"/>
    </location>
</feature>
<sequence length="330" mass="35484">MGKQQKLKSNKIKSNAKEVLEIESQAIKNLTRSVNDQFVAVVKEILNCSGRTIMTGMGKSGVIAKKLAATLASTGTPGFFLHPAEAIHGDLGMVTDSDIVIALSNSGESEEIIEILPYIKRIGAKIVAMTGNQESTLAENANYVLNISVTQEACPLDLAPTASTTAALAFGDALAVALLEARNFQPEDFALYHPGGSLGKKLLLTVEEILDVRNQNPVVNKDNSLKQALFKMTKTKMGAVNIVNDDDVLVGIITDGDIRRKLENCNIDLKNMTAKAIMTKNPITITIDKLAAEAVKIMEDKEINDLPVVDGDKIPLGMINFQDLLQAGVI</sequence>
<evidence type="ECO:0000256" key="1">
    <source>
        <dbReference type="ARBA" id="ARBA00008165"/>
    </source>
</evidence>
<comment type="similarity">
    <text evidence="1 4">Belongs to the SIS family. GutQ/KpsF subfamily.</text>
</comment>
<feature type="domain" description="SIS" evidence="9">
    <location>
        <begin position="41"/>
        <end position="184"/>
    </location>
</feature>
<accession>A0A939BML8</accession>
<dbReference type="EMBL" id="JAFBDQ010000007">
    <property type="protein sequence ID" value="MBM7556910.1"/>
    <property type="molecule type" value="Genomic_DNA"/>
</dbReference>
<evidence type="ECO:0000256" key="4">
    <source>
        <dbReference type="PIRNR" id="PIRNR004692"/>
    </source>
</evidence>
<organism evidence="10 11">
    <name type="scientific">Halanaerobacter jeridensis</name>
    <dbReference type="NCBI Taxonomy" id="706427"/>
    <lineage>
        <taxon>Bacteria</taxon>
        <taxon>Bacillati</taxon>
        <taxon>Bacillota</taxon>
        <taxon>Clostridia</taxon>
        <taxon>Halanaerobiales</taxon>
        <taxon>Halobacteroidaceae</taxon>
        <taxon>Halanaerobacter</taxon>
    </lineage>
</organism>
<evidence type="ECO:0000259" key="8">
    <source>
        <dbReference type="PROSITE" id="PS51371"/>
    </source>
</evidence>
<keyword evidence="3 7" id="KW-0129">CBS domain</keyword>
<dbReference type="InterPro" id="IPR046348">
    <property type="entry name" value="SIS_dom_sf"/>
</dbReference>
<dbReference type="PIRSF" id="PIRSF004692">
    <property type="entry name" value="KdsD_KpsF"/>
    <property type="match status" value="1"/>
</dbReference>
<evidence type="ECO:0000313" key="11">
    <source>
        <dbReference type="Proteomes" id="UP000774000"/>
    </source>
</evidence>
<dbReference type="RefSeq" id="WP_204701677.1">
    <property type="nucleotide sequence ID" value="NZ_JAFBDQ010000007.1"/>
</dbReference>
<dbReference type="NCBIfam" id="TIGR00393">
    <property type="entry name" value="kpsF"/>
    <property type="match status" value="1"/>
</dbReference>
<keyword evidence="5" id="KW-0862">Zinc</keyword>
<dbReference type="AlphaFoldDB" id="A0A939BML8"/>
<dbReference type="InterPro" id="IPR035474">
    <property type="entry name" value="SIS_Kpsf"/>
</dbReference>
<protein>
    <submittedName>
        <fullName evidence="10">Arabinose-5-phosphate isomerase</fullName>
        <ecNumber evidence="10">5.3.1.13</ecNumber>
    </submittedName>
</protein>
<keyword evidence="10" id="KW-0413">Isomerase</keyword>
<keyword evidence="2" id="KW-0677">Repeat</keyword>
<proteinExistence type="inferred from homology"/>
<dbReference type="SUPFAM" id="SSF53697">
    <property type="entry name" value="SIS domain"/>
    <property type="match status" value="1"/>
</dbReference>
<dbReference type="GO" id="GO:0097367">
    <property type="term" value="F:carbohydrate derivative binding"/>
    <property type="evidence" value="ECO:0007669"/>
    <property type="project" value="InterPro"/>
</dbReference>
<dbReference type="GO" id="GO:1901135">
    <property type="term" value="P:carbohydrate derivative metabolic process"/>
    <property type="evidence" value="ECO:0007669"/>
    <property type="project" value="InterPro"/>
</dbReference>
<gene>
    <name evidence="10" type="ORF">JOC47_001761</name>
</gene>
<dbReference type="EC" id="5.3.1.13" evidence="10"/>
<dbReference type="Gene3D" id="3.10.580.10">
    <property type="entry name" value="CBS-domain"/>
    <property type="match status" value="1"/>
</dbReference>
<name>A0A939BML8_9FIRM</name>
<keyword evidence="5" id="KW-0479">Metal-binding</keyword>
<evidence type="ECO:0000256" key="5">
    <source>
        <dbReference type="PIRSR" id="PIRSR004692-2"/>
    </source>
</evidence>
<dbReference type="Proteomes" id="UP000774000">
    <property type="component" value="Unassembled WGS sequence"/>
</dbReference>
<dbReference type="PANTHER" id="PTHR42745:SF1">
    <property type="entry name" value="ARABINOSE 5-PHOSPHATE ISOMERASE KDSD"/>
    <property type="match status" value="1"/>
</dbReference>
<feature type="domain" description="CBS" evidence="8">
    <location>
        <begin position="278"/>
        <end position="330"/>
    </location>
</feature>
<dbReference type="GO" id="GO:0019146">
    <property type="term" value="F:arabinose-5-phosphate isomerase activity"/>
    <property type="evidence" value="ECO:0007669"/>
    <property type="project" value="UniProtKB-EC"/>
</dbReference>
<dbReference type="GO" id="GO:0046872">
    <property type="term" value="F:metal ion binding"/>
    <property type="evidence" value="ECO:0007669"/>
    <property type="project" value="UniProtKB-KW"/>
</dbReference>
<dbReference type="SMART" id="SM00116">
    <property type="entry name" value="CBS"/>
    <property type="match status" value="2"/>
</dbReference>
<evidence type="ECO:0000256" key="7">
    <source>
        <dbReference type="PROSITE-ProRule" id="PRU00703"/>
    </source>
</evidence>
<evidence type="ECO:0000313" key="10">
    <source>
        <dbReference type="EMBL" id="MBM7556910.1"/>
    </source>
</evidence>
<evidence type="ECO:0000256" key="6">
    <source>
        <dbReference type="PIRSR" id="PIRSR004692-3"/>
    </source>
</evidence>
<dbReference type="InterPro" id="IPR050986">
    <property type="entry name" value="GutQ/KpsF_isomerases"/>
</dbReference>
<dbReference type="PANTHER" id="PTHR42745">
    <property type="match status" value="1"/>
</dbReference>
<feature type="site" description="Catalytically relevant" evidence="6">
    <location>
        <position position="193"/>
    </location>
</feature>
<dbReference type="GO" id="GO:0005975">
    <property type="term" value="P:carbohydrate metabolic process"/>
    <property type="evidence" value="ECO:0007669"/>
    <property type="project" value="InterPro"/>
</dbReference>
<keyword evidence="11" id="KW-1185">Reference proteome</keyword>
<dbReference type="Pfam" id="PF01380">
    <property type="entry name" value="SIS"/>
    <property type="match status" value="1"/>
</dbReference>
<evidence type="ECO:0000259" key="9">
    <source>
        <dbReference type="PROSITE" id="PS51464"/>
    </source>
</evidence>
<dbReference type="FunFam" id="3.40.50.10490:FF:000011">
    <property type="entry name" value="Arabinose 5-phosphate isomerase"/>
    <property type="match status" value="1"/>
</dbReference>
<dbReference type="InterPro" id="IPR004800">
    <property type="entry name" value="KdsD/KpsF-type"/>
</dbReference>
<comment type="caution">
    <text evidence="10">The sequence shown here is derived from an EMBL/GenBank/DDBJ whole genome shotgun (WGS) entry which is preliminary data.</text>
</comment>
<reference evidence="10" key="1">
    <citation type="submission" date="2021-01" db="EMBL/GenBank/DDBJ databases">
        <title>Genomic Encyclopedia of Type Strains, Phase IV (KMG-IV): sequencing the most valuable type-strain genomes for metagenomic binning, comparative biology and taxonomic classification.</title>
        <authorList>
            <person name="Goeker M."/>
        </authorList>
    </citation>
    <scope>NUCLEOTIDE SEQUENCE</scope>
    <source>
        <strain evidence="10">DSM 23230</strain>
    </source>
</reference>
<feature type="domain" description="CBS" evidence="8">
    <location>
        <begin position="212"/>
        <end position="269"/>
    </location>
</feature>
<evidence type="ECO:0000256" key="3">
    <source>
        <dbReference type="ARBA" id="ARBA00023122"/>
    </source>
</evidence>
<dbReference type="InterPro" id="IPR000644">
    <property type="entry name" value="CBS_dom"/>
</dbReference>
<dbReference type="Pfam" id="PF00571">
    <property type="entry name" value="CBS"/>
    <property type="match status" value="2"/>
</dbReference>
<feature type="site" description="Catalytically relevant" evidence="6">
    <location>
        <position position="111"/>
    </location>
</feature>
<dbReference type="InterPro" id="IPR001347">
    <property type="entry name" value="SIS_dom"/>
</dbReference>
<feature type="binding site" evidence="5">
    <location>
        <position position="82"/>
    </location>
    <ligand>
        <name>Zn(2+)</name>
        <dbReference type="ChEBI" id="CHEBI:29105"/>
    </ligand>
</feature>
<dbReference type="InterPro" id="IPR046342">
    <property type="entry name" value="CBS_dom_sf"/>
</dbReference>
<dbReference type="CDD" id="cd05014">
    <property type="entry name" value="SIS_Kpsf"/>
    <property type="match status" value="1"/>
</dbReference>
<dbReference type="PROSITE" id="PS51464">
    <property type="entry name" value="SIS"/>
    <property type="match status" value="1"/>
</dbReference>
<dbReference type="PROSITE" id="PS51371">
    <property type="entry name" value="CBS"/>
    <property type="match status" value="2"/>
</dbReference>
<feature type="site" description="Catalytically relevant" evidence="6">
    <location>
        <position position="152"/>
    </location>
</feature>
<evidence type="ECO:0000256" key="2">
    <source>
        <dbReference type="ARBA" id="ARBA00022737"/>
    </source>
</evidence>
<dbReference type="CDD" id="cd04604">
    <property type="entry name" value="CBS_pair_SIS_assoc"/>
    <property type="match status" value="1"/>
</dbReference>